<accession>A0A914GTJ1</accession>
<evidence type="ECO:0000256" key="5">
    <source>
        <dbReference type="SAM" id="MobiDB-lite"/>
    </source>
</evidence>
<dbReference type="Proteomes" id="UP000887572">
    <property type="component" value="Unplaced"/>
</dbReference>
<evidence type="ECO:0000256" key="1">
    <source>
        <dbReference type="ARBA" id="ARBA00004123"/>
    </source>
</evidence>
<organism evidence="6 7">
    <name type="scientific">Globodera rostochiensis</name>
    <name type="common">Golden nematode worm</name>
    <name type="synonym">Heterodera rostochiensis</name>
    <dbReference type="NCBI Taxonomy" id="31243"/>
    <lineage>
        <taxon>Eukaryota</taxon>
        <taxon>Metazoa</taxon>
        <taxon>Ecdysozoa</taxon>
        <taxon>Nematoda</taxon>
        <taxon>Chromadorea</taxon>
        <taxon>Rhabditida</taxon>
        <taxon>Tylenchina</taxon>
        <taxon>Tylenchomorpha</taxon>
        <taxon>Tylenchoidea</taxon>
        <taxon>Heteroderidae</taxon>
        <taxon>Heteroderinae</taxon>
        <taxon>Globodera</taxon>
    </lineage>
</organism>
<dbReference type="InterPro" id="IPR010301">
    <property type="entry name" value="RRP1"/>
</dbReference>
<proteinExistence type="inferred from homology"/>
<dbReference type="GO" id="GO:0006364">
    <property type="term" value="P:rRNA processing"/>
    <property type="evidence" value="ECO:0007669"/>
    <property type="project" value="UniProtKB-KW"/>
</dbReference>
<evidence type="ECO:0000256" key="3">
    <source>
        <dbReference type="ARBA" id="ARBA00022552"/>
    </source>
</evidence>
<comment type="similarity">
    <text evidence="2">Belongs to the RRP1 family.</text>
</comment>
<dbReference type="Pfam" id="PF05997">
    <property type="entry name" value="Nop52"/>
    <property type="match status" value="1"/>
</dbReference>
<dbReference type="WBParaSite" id="Gr19_v10_g10619.t1">
    <property type="protein sequence ID" value="Gr19_v10_g10619.t1"/>
    <property type="gene ID" value="Gr19_v10_g10619"/>
</dbReference>
<dbReference type="PANTHER" id="PTHR13026">
    <property type="entry name" value="NNP-1 PROTEIN NOVEL NUCLEAR PROTEIN 1 NOP52"/>
    <property type="match status" value="1"/>
</dbReference>
<evidence type="ECO:0000313" key="7">
    <source>
        <dbReference type="WBParaSite" id="Gr19_v10_g10619.t1"/>
    </source>
</evidence>
<evidence type="ECO:0000313" key="6">
    <source>
        <dbReference type="Proteomes" id="UP000887572"/>
    </source>
</evidence>
<protein>
    <submittedName>
        <fullName evidence="7">Ribosomal RNA processing 1</fullName>
    </submittedName>
</protein>
<dbReference type="GO" id="GO:0005634">
    <property type="term" value="C:nucleus"/>
    <property type="evidence" value="ECO:0007669"/>
    <property type="project" value="UniProtKB-SubCell"/>
</dbReference>
<name>A0A914GTJ1_GLORO</name>
<dbReference type="GO" id="GO:0030688">
    <property type="term" value="C:preribosome, small subunit precursor"/>
    <property type="evidence" value="ECO:0007669"/>
    <property type="project" value="InterPro"/>
</dbReference>
<feature type="region of interest" description="Disordered" evidence="5">
    <location>
        <begin position="252"/>
        <end position="274"/>
    </location>
</feature>
<dbReference type="PANTHER" id="PTHR13026:SF0">
    <property type="entry name" value="RIBOSOMAL RNA PROCESSING 1B"/>
    <property type="match status" value="1"/>
</dbReference>
<keyword evidence="4" id="KW-0539">Nucleus</keyword>
<dbReference type="AlphaFoldDB" id="A0A914GTJ1"/>
<feature type="compositionally biased region" description="Basic and acidic residues" evidence="5">
    <location>
        <begin position="260"/>
        <end position="269"/>
    </location>
</feature>
<evidence type="ECO:0000256" key="2">
    <source>
        <dbReference type="ARBA" id="ARBA00006374"/>
    </source>
</evidence>
<keyword evidence="6" id="KW-1185">Reference proteome</keyword>
<keyword evidence="3" id="KW-0698">rRNA processing</keyword>
<comment type="subcellular location">
    <subcellularLocation>
        <location evidence="1">Nucleus</location>
    </subcellularLocation>
</comment>
<evidence type="ECO:0000256" key="4">
    <source>
        <dbReference type="ARBA" id="ARBA00023242"/>
    </source>
</evidence>
<sequence>MDEDMEEVEIVFAQRLASGEPIARQRAIKHLQIHIRERALAEKGFSSDSLTRLCKGLHYALWMQDKMILQEEIAEEICALVGLFRTEEQLLEFVEAMLMTLSKEWPNIDRWRMDKFLMFIRRLIRTLFLRLAFRGWEPPLCAQYLQFFRLSLLSAHSIFCESLKFHCASIWLDELDNATTATSPKDTAAINGGENSRNNPMDGQRSLEFVRPYVQLLQEPISDTFFRSICSEIFDTILCDFEQRKVENLEVVGEEEGDNGEGKEAKETDGTSPTLEFDYKRIGQLLFEAGKQQGVPSRRRKRIYALCKKFECAAKGIDPFPVPDLEGIKLQKKKRRRFTNRN</sequence>
<reference evidence="7" key="1">
    <citation type="submission" date="2022-11" db="UniProtKB">
        <authorList>
            <consortium name="WormBaseParasite"/>
        </authorList>
    </citation>
    <scope>IDENTIFICATION</scope>
</reference>
<feature type="region of interest" description="Disordered" evidence="5">
    <location>
        <begin position="182"/>
        <end position="202"/>
    </location>
</feature>